<keyword evidence="8 11" id="KW-1133">Transmembrane helix</keyword>
<dbReference type="Proteomes" id="UP000706039">
    <property type="component" value="Unassembled WGS sequence"/>
</dbReference>
<comment type="similarity">
    <text evidence="2">Belongs to the CorA metal ion transporter (MIT) (TC 1.A.35) family.</text>
</comment>
<evidence type="ECO:0000256" key="3">
    <source>
        <dbReference type="ARBA" id="ARBA00022448"/>
    </source>
</evidence>
<dbReference type="InterPro" id="IPR045863">
    <property type="entry name" value="CorA_TM1_TM2"/>
</dbReference>
<dbReference type="PANTHER" id="PTHR46494">
    <property type="entry name" value="CORA FAMILY METAL ION TRANSPORTER (EUROFUNG)"/>
    <property type="match status" value="1"/>
</dbReference>
<dbReference type="SUPFAM" id="SSF144083">
    <property type="entry name" value="Magnesium transport protein CorA, transmembrane region"/>
    <property type="match status" value="1"/>
</dbReference>
<keyword evidence="13" id="KW-1185">Reference proteome</keyword>
<comment type="subcellular location">
    <subcellularLocation>
        <location evidence="1">Cell membrane</location>
        <topology evidence="1">Multi-pass membrane protein</topology>
    </subcellularLocation>
</comment>
<proteinExistence type="inferred from homology"/>
<dbReference type="Gene3D" id="1.20.58.340">
    <property type="entry name" value="Magnesium transport protein CorA, transmembrane region"/>
    <property type="match status" value="2"/>
</dbReference>
<evidence type="ECO:0000256" key="1">
    <source>
        <dbReference type="ARBA" id="ARBA00004651"/>
    </source>
</evidence>
<evidence type="ECO:0000256" key="9">
    <source>
        <dbReference type="ARBA" id="ARBA00023065"/>
    </source>
</evidence>
<evidence type="ECO:0000256" key="8">
    <source>
        <dbReference type="ARBA" id="ARBA00022989"/>
    </source>
</evidence>
<gene>
    <name evidence="12" type="ORF">K7G82_12400</name>
</gene>
<keyword evidence="10 11" id="KW-0472">Membrane</keyword>
<keyword evidence="9" id="KW-0406">Ion transport</keyword>
<keyword evidence="7" id="KW-0862">Zinc</keyword>
<evidence type="ECO:0000256" key="6">
    <source>
        <dbReference type="ARBA" id="ARBA00022692"/>
    </source>
</evidence>
<feature type="transmembrane region" description="Helical" evidence="11">
    <location>
        <begin position="291"/>
        <end position="310"/>
    </location>
</feature>
<evidence type="ECO:0000256" key="7">
    <source>
        <dbReference type="ARBA" id="ARBA00022833"/>
    </source>
</evidence>
<dbReference type="EMBL" id="JAINVV010000004">
    <property type="protein sequence ID" value="MBY8823098.1"/>
    <property type="molecule type" value="Genomic_DNA"/>
</dbReference>
<evidence type="ECO:0000256" key="10">
    <source>
        <dbReference type="ARBA" id="ARBA00023136"/>
    </source>
</evidence>
<organism evidence="12 13">
    <name type="scientific">Sphingomonas colocasiae</name>
    <dbReference type="NCBI Taxonomy" id="1848973"/>
    <lineage>
        <taxon>Bacteria</taxon>
        <taxon>Pseudomonadati</taxon>
        <taxon>Pseudomonadota</taxon>
        <taxon>Alphaproteobacteria</taxon>
        <taxon>Sphingomonadales</taxon>
        <taxon>Sphingomonadaceae</taxon>
        <taxon>Sphingomonas</taxon>
    </lineage>
</organism>
<dbReference type="PANTHER" id="PTHR46494:SF3">
    <property type="entry name" value="ZINC TRANSPORT PROTEIN ZNTB"/>
    <property type="match status" value="1"/>
</dbReference>
<accession>A0ABS7PPD7</accession>
<evidence type="ECO:0000256" key="5">
    <source>
        <dbReference type="ARBA" id="ARBA00022519"/>
    </source>
</evidence>
<dbReference type="Pfam" id="PF01544">
    <property type="entry name" value="CorA"/>
    <property type="match status" value="1"/>
</dbReference>
<reference evidence="12 13" key="1">
    <citation type="submission" date="2021-08" db="EMBL/GenBank/DDBJ databases">
        <authorList>
            <person name="Tuo L."/>
        </authorList>
    </citation>
    <scope>NUCLEOTIDE SEQUENCE [LARGE SCALE GENOMIC DNA]</scope>
    <source>
        <strain evidence="12 13">JCM 31229</strain>
    </source>
</reference>
<comment type="caution">
    <text evidence="12">The sequence shown here is derived from an EMBL/GenBank/DDBJ whole genome shotgun (WGS) entry which is preliminary data.</text>
</comment>
<keyword evidence="3" id="KW-0813">Transport</keyword>
<evidence type="ECO:0000256" key="4">
    <source>
        <dbReference type="ARBA" id="ARBA00022475"/>
    </source>
</evidence>
<sequence>MRPGLIWGCAANEDGITAIEDCDAPADGGLRWLHLNLSDHRSLRWIEEKAKLPPLIRDLMLSKDEIQRALVQKGVAGLVLHDFERDFDVDRTNRIGALHVAIGPTTIVTGRFHPLHSADIVRQRLLAGERFAGPADALDLLMGSLTDGLTRIVAGMTAELLEDEDEFLTRGALPDTRDLVAVRRRAAQIHRMLAGMRAALQRLHEDPALPAALAPVAQRFHQRLHTLDTDVVGVQGQLRLLRDELDLQAAQRTNQNIYFLSIMTALMLPATLVTGFFGMNTGGLPMTGDNGTLVAGALAVASSLATYLLLRLLGFVRR</sequence>
<keyword evidence="5" id="KW-0997">Cell inner membrane</keyword>
<protein>
    <submittedName>
        <fullName evidence="12">Magnesium transporter CorA</fullName>
    </submittedName>
</protein>
<keyword evidence="6 11" id="KW-0812">Transmembrane</keyword>
<dbReference type="InterPro" id="IPR045861">
    <property type="entry name" value="CorA_cytoplasmic_dom"/>
</dbReference>
<dbReference type="InterPro" id="IPR002523">
    <property type="entry name" value="MgTranspt_CorA/ZnTranspt_ZntB"/>
</dbReference>
<dbReference type="SUPFAM" id="SSF143865">
    <property type="entry name" value="CorA soluble domain-like"/>
    <property type="match status" value="1"/>
</dbReference>
<dbReference type="Gene3D" id="3.30.460.20">
    <property type="entry name" value="CorA soluble domain-like"/>
    <property type="match status" value="1"/>
</dbReference>
<keyword evidence="4" id="KW-1003">Cell membrane</keyword>
<evidence type="ECO:0000313" key="13">
    <source>
        <dbReference type="Proteomes" id="UP000706039"/>
    </source>
</evidence>
<feature type="transmembrane region" description="Helical" evidence="11">
    <location>
        <begin position="257"/>
        <end position="279"/>
    </location>
</feature>
<evidence type="ECO:0000313" key="12">
    <source>
        <dbReference type="EMBL" id="MBY8823098.1"/>
    </source>
</evidence>
<evidence type="ECO:0000256" key="2">
    <source>
        <dbReference type="ARBA" id="ARBA00009765"/>
    </source>
</evidence>
<evidence type="ECO:0000256" key="11">
    <source>
        <dbReference type="SAM" id="Phobius"/>
    </source>
</evidence>
<name>A0ABS7PPD7_9SPHN</name>